<dbReference type="CDD" id="cd09272">
    <property type="entry name" value="RNase_HI_RT_Ty1"/>
    <property type="match status" value="1"/>
</dbReference>
<comment type="caution">
    <text evidence="2">The sequence shown here is derived from an EMBL/GenBank/DDBJ whole genome shotgun (WGS) entry which is preliminary data.</text>
</comment>
<evidence type="ECO:0000256" key="1">
    <source>
        <dbReference type="SAM" id="MobiDB-lite"/>
    </source>
</evidence>
<feature type="compositionally biased region" description="Basic and acidic residues" evidence="1">
    <location>
        <begin position="11"/>
        <end position="20"/>
    </location>
</feature>
<reference evidence="2" key="1">
    <citation type="submission" date="2023-08" db="EMBL/GenBank/DDBJ databases">
        <authorList>
            <person name="Audoor S."/>
            <person name="Bilcke G."/>
        </authorList>
    </citation>
    <scope>NUCLEOTIDE SEQUENCE</scope>
</reference>
<dbReference type="AlphaFoldDB" id="A0AAD2FIQ1"/>
<proteinExistence type="predicted"/>
<evidence type="ECO:0008006" key="4">
    <source>
        <dbReference type="Google" id="ProtNLM"/>
    </source>
</evidence>
<accession>A0AAD2FIQ1</accession>
<keyword evidence="3" id="KW-1185">Reference proteome</keyword>
<name>A0AAD2FIQ1_9STRA</name>
<dbReference type="EMBL" id="CAKOGP040000358">
    <property type="protein sequence ID" value="CAJ1934666.1"/>
    <property type="molecule type" value="Genomic_DNA"/>
</dbReference>
<evidence type="ECO:0000313" key="3">
    <source>
        <dbReference type="Proteomes" id="UP001295423"/>
    </source>
</evidence>
<feature type="region of interest" description="Disordered" evidence="1">
    <location>
        <begin position="1"/>
        <end position="50"/>
    </location>
</feature>
<feature type="region of interest" description="Disordered" evidence="1">
    <location>
        <begin position="83"/>
        <end position="107"/>
    </location>
</feature>
<organism evidence="2 3">
    <name type="scientific">Cylindrotheca closterium</name>
    <dbReference type="NCBI Taxonomy" id="2856"/>
    <lineage>
        <taxon>Eukaryota</taxon>
        <taxon>Sar</taxon>
        <taxon>Stramenopiles</taxon>
        <taxon>Ochrophyta</taxon>
        <taxon>Bacillariophyta</taxon>
        <taxon>Bacillariophyceae</taxon>
        <taxon>Bacillariophycidae</taxon>
        <taxon>Bacillariales</taxon>
        <taxon>Bacillariaceae</taxon>
        <taxon>Cylindrotheca</taxon>
    </lineage>
</organism>
<feature type="compositionally biased region" description="Low complexity" evidence="1">
    <location>
        <begin position="25"/>
        <end position="42"/>
    </location>
</feature>
<evidence type="ECO:0000313" key="2">
    <source>
        <dbReference type="EMBL" id="CAJ1934666.1"/>
    </source>
</evidence>
<sequence length="307" mass="35803">MKSQDTTSRVSKGEKAKQFRDCQVSEAAEGETSSTATSETSGWIEEIDNKNEEGREIKINNCLIVDSEELEISSKLVMSDVEKMSDEEKMSDKEKELAMSKEDLVTPRSKKENMKKFEVGKLFHVKKWTRSELFNSEREYCLRKMRANVCDGHDENLFVIEGWSDSKHDKDGMQQSINGWSTFINREPVSHRSKMMPIVALSMTEVELFSAVQCAQEMLSEMQTLNSLNKGRVQLPMRLYVDNKAAYDMCNNWTVWRQTRYIEMQQNFMGELKEQGLIEVEQLWESRRDQMGDLFRKKPTKPTFEKY</sequence>
<feature type="compositionally biased region" description="Polar residues" evidence="1">
    <location>
        <begin position="1"/>
        <end position="10"/>
    </location>
</feature>
<dbReference type="Proteomes" id="UP001295423">
    <property type="component" value="Unassembled WGS sequence"/>
</dbReference>
<gene>
    <name evidence="2" type="ORF">CYCCA115_LOCUS4006</name>
</gene>
<protein>
    <recommendedName>
        <fullName evidence="4">Reverse transcriptase Ty1/copia-type domain-containing protein</fullName>
    </recommendedName>
</protein>